<sequence length="214" mass="24149">MKLKEGKVKEATESMGGDQNVSADYGRFVALLDSSANLKSLELDGRRMFDRMRERNMRSWYSLINAYAASGQGVDGLLFVEEMKKGYGHSPSRRLSLAVFMTCACAGTVLVFHRNLRSLLRGCHLSPRLRVNRHFARIHGDHELENRVEELLVAPDPSEGNDNKGPLPPRKKYNASDMLAEKSRVPKPYEGEGYEMLKGLNPTRKLVMFQICDS</sequence>
<gene>
    <name evidence="1" type="ORF">D5086_013108</name>
</gene>
<accession>A0ACC4C560</accession>
<dbReference type="EMBL" id="RCHU02000006">
    <property type="protein sequence ID" value="KAL3586241.1"/>
    <property type="molecule type" value="Genomic_DNA"/>
</dbReference>
<comment type="caution">
    <text evidence="1">The sequence shown here is derived from an EMBL/GenBank/DDBJ whole genome shotgun (WGS) entry which is preliminary data.</text>
</comment>
<dbReference type="Proteomes" id="UP000309997">
    <property type="component" value="Unassembled WGS sequence"/>
</dbReference>
<organism evidence="1 2">
    <name type="scientific">Populus alba</name>
    <name type="common">White poplar</name>
    <dbReference type="NCBI Taxonomy" id="43335"/>
    <lineage>
        <taxon>Eukaryota</taxon>
        <taxon>Viridiplantae</taxon>
        <taxon>Streptophyta</taxon>
        <taxon>Embryophyta</taxon>
        <taxon>Tracheophyta</taxon>
        <taxon>Spermatophyta</taxon>
        <taxon>Magnoliopsida</taxon>
        <taxon>eudicotyledons</taxon>
        <taxon>Gunneridae</taxon>
        <taxon>Pentapetalae</taxon>
        <taxon>rosids</taxon>
        <taxon>fabids</taxon>
        <taxon>Malpighiales</taxon>
        <taxon>Salicaceae</taxon>
        <taxon>Saliceae</taxon>
        <taxon>Populus</taxon>
    </lineage>
</organism>
<evidence type="ECO:0000313" key="2">
    <source>
        <dbReference type="Proteomes" id="UP000309997"/>
    </source>
</evidence>
<keyword evidence="2" id="KW-1185">Reference proteome</keyword>
<name>A0ACC4C560_POPAL</name>
<proteinExistence type="predicted"/>
<protein>
    <submittedName>
        <fullName evidence="1">Uncharacterized protein</fullName>
    </submittedName>
</protein>
<evidence type="ECO:0000313" key="1">
    <source>
        <dbReference type="EMBL" id="KAL3586241.1"/>
    </source>
</evidence>
<reference evidence="1 2" key="1">
    <citation type="journal article" date="2024" name="Plant Biotechnol. J.">
        <title>Genome and CRISPR/Cas9 system of a widespread forest tree (Populus alba) in the world.</title>
        <authorList>
            <person name="Liu Y.J."/>
            <person name="Jiang P.F."/>
            <person name="Han X.M."/>
            <person name="Li X.Y."/>
            <person name="Wang H.M."/>
            <person name="Wang Y.J."/>
            <person name="Wang X.X."/>
            <person name="Zeng Q.Y."/>
        </authorList>
    </citation>
    <scope>NUCLEOTIDE SEQUENCE [LARGE SCALE GENOMIC DNA]</scope>
    <source>
        <strain evidence="2">cv. PAL-ZL1</strain>
    </source>
</reference>